<accession>A0A3A8R258</accession>
<name>A0A3A8R258_9BACT</name>
<protein>
    <submittedName>
        <fullName evidence="3">DUF2357 domain-containing protein</fullName>
    </submittedName>
</protein>
<dbReference type="GO" id="GO:0005829">
    <property type="term" value="C:cytosol"/>
    <property type="evidence" value="ECO:0007669"/>
    <property type="project" value="UniProtKB-ARBA"/>
</dbReference>
<dbReference type="Pfam" id="PF09823">
    <property type="entry name" value="DUF2357"/>
    <property type="match status" value="1"/>
</dbReference>
<sequence>MKKARTARDRGAPRQAALPPPLPPFEELDALAATDTPTVESAWWITYQVSEHVFSTIAHGDPRTGDPLPRPLTEILRDIRRATATGSRPFPRDRLLGAAEFASESLKYLLDRHRHRIVRVHENLPFHQLREVDTRSMAWLARQPGRNIREKLSGRTHALGVKRDVSADTTENRMLRSFAKLFVQRARSRLAFTDAYDGTPADAERVSRMGDCVRLCDERMRRSELADVPLLTRMQPNNVLLSDPHYSRVFRAWKWLRDDEESLRGSWRDALQRARVLLCWMVAAQLANRERVVIAETLGRVPTGRDDDPRLGVEVLGAEVLGTDWHLNPPLHFLVLPAGPDDAAFRIRLSLEGEFILVRIVPLGERGLAGEERGSTIAFEVRATSERLQAQRGIGIAIDGLELSLGGAERAYADIAGLAPPATQVARQILQRCNVNPHAERPDRVAAGVADGARLGIELGNASLRVNAGHAIPLTSAAWSLALNLSGDDGSFEWLDGQEGRELVLGAEGRSLWATGDVIDADEQADAGMLALVADRMLGRLALELAVPADARVAYAVPDAVDEFSQRSLRSAFGASFHRPVPVWRSVAAAMAWVSTADERGPRQGESVVIVDVEFGGVSLTLLTARYDEKLARAHPASRGFYWERKPPLPPDEQLEMLGWPHVLRAYARMLVAREFEALAPELRGRVVEELLRSGKVSSLVERGGSVFVQVPSNQRATPEVVELFDDSAWFDDEVGRWIERLDTNVKSALATLGRARVLLIGGPCAYARFGRLEAQTGRIKFFSETKGFGFIVPDGGGDELYFRANAWVSKRRPRSDDLVEFEIGRGKRGAEAKRVSAVPRLTEWLRRRTCVAPQALAAGARECLLRLDSGALTWREWLPELSLEVVRDGHFGEFPLLERGTFVDPFLGDAVQFTVPETLTLARGHRWFSFPLLVGRHGRRPLAWEARLESPAFPLNHDVRARLKLSYRYGLDTSYAFVVEPVSREDAPFTRVEARWIRGGETVAAATSREVLAFHAAPWVAGDAAKFIEAARSLARFDDEKFGKFLFAVTRACWAQGRSLATAPPAVQQAFPVFRDGLLRALHRTPTLSVQQVPRALEILTLLHEDAPADIAGWLLRLDDEAADDPALYRKTATMMAMLVGDGLESRAPLLARLLERLHRYTNAGTFDGALAGITMRGLGNAAWRHPGFIAMLEATPAAVAQVLGQCRRSLQNLMARVPLDIASDEEREQVARRFGTPFRDACELLLALLRVDSSNPTVAPLRCGSPPADAFAKAVRQLDARFASLGVGVHWRVHLNANVPDALHRMSPVAFALNSYLAEGAGANLVQVERADVD</sequence>
<dbReference type="InterPro" id="IPR012340">
    <property type="entry name" value="NA-bd_OB-fold"/>
</dbReference>
<dbReference type="PROSITE" id="PS51857">
    <property type="entry name" value="CSD_2"/>
    <property type="match status" value="1"/>
</dbReference>
<dbReference type="Gene3D" id="2.40.50.140">
    <property type="entry name" value="Nucleic acid-binding proteins"/>
    <property type="match status" value="1"/>
</dbReference>
<dbReference type="InterPro" id="IPR002059">
    <property type="entry name" value="CSP_DNA-bd"/>
</dbReference>
<feature type="region of interest" description="Disordered" evidence="1">
    <location>
        <begin position="1"/>
        <end position="26"/>
    </location>
</feature>
<evidence type="ECO:0000259" key="2">
    <source>
        <dbReference type="PROSITE" id="PS51857"/>
    </source>
</evidence>
<dbReference type="EMBL" id="RAWK01000053">
    <property type="protein sequence ID" value="RKH69404.1"/>
    <property type="molecule type" value="Genomic_DNA"/>
</dbReference>
<dbReference type="InterPro" id="IPR011129">
    <property type="entry name" value="CSD"/>
</dbReference>
<dbReference type="GO" id="GO:0003676">
    <property type="term" value="F:nucleic acid binding"/>
    <property type="evidence" value="ECO:0007669"/>
    <property type="project" value="InterPro"/>
</dbReference>
<organism evidence="3 4">
    <name type="scientific">Corallococcus aberystwythensis</name>
    <dbReference type="NCBI Taxonomy" id="2316722"/>
    <lineage>
        <taxon>Bacteria</taxon>
        <taxon>Pseudomonadati</taxon>
        <taxon>Myxococcota</taxon>
        <taxon>Myxococcia</taxon>
        <taxon>Myxococcales</taxon>
        <taxon>Cystobacterineae</taxon>
        <taxon>Myxococcaceae</taxon>
        <taxon>Corallococcus</taxon>
    </lineage>
</organism>
<comment type="caution">
    <text evidence="3">The sequence shown here is derived from an EMBL/GenBank/DDBJ whole genome shotgun (WGS) entry which is preliminary data.</text>
</comment>
<proteinExistence type="predicted"/>
<feature type="compositionally biased region" description="Basic and acidic residues" evidence="1">
    <location>
        <begin position="1"/>
        <end position="12"/>
    </location>
</feature>
<dbReference type="Pfam" id="PF00313">
    <property type="entry name" value="CSD"/>
    <property type="match status" value="1"/>
</dbReference>
<dbReference type="InterPro" id="IPR018633">
    <property type="entry name" value="DUF2357"/>
</dbReference>
<evidence type="ECO:0000313" key="4">
    <source>
        <dbReference type="Proteomes" id="UP000267003"/>
    </source>
</evidence>
<evidence type="ECO:0000313" key="3">
    <source>
        <dbReference type="EMBL" id="RKH69404.1"/>
    </source>
</evidence>
<keyword evidence="4" id="KW-1185">Reference proteome</keyword>
<gene>
    <name evidence="3" type="ORF">D7W81_11070</name>
</gene>
<reference evidence="4" key="1">
    <citation type="submission" date="2018-09" db="EMBL/GenBank/DDBJ databases">
        <authorList>
            <person name="Livingstone P.G."/>
            <person name="Whitworth D.E."/>
        </authorList>
    </citation>
    <scope>NUCLEOTIDE SEQUENCE [LARGE SCALE GENOMIC DNA]</scope>
    <source>
        <strain evidence="4">AB050A</strain>
    </source>
</reference>
<dbReference type="OrthoDB" id="5418762at2"/>
<dbReference type="CDD" id="cd04458">
    <property type="entry name" value="CSP_CDS"/>
    <property type="match status" value="1"/>
</dbReference>
<dbReference type="SMART" id="SM00357">
    <property type="entry name" value="CSP"/>
    <property type="match status" value="1"/>
</dbReference>
<dbReference type="SUPFAM" id="SSF50249">
    <property type="entry name" value="Nucleic acid-binding proteins"/>
    <property type="match status" value="1"/>
</dbReference>
<feature type="domain" description="CSD" evidence="2">
    <location>
        <begin position="775"/>
        <end position="838"/>
    </location>
</feature>
<evidence type="ECO:0000256" key="1">
    <source>
        <dbReference type="SAM" id="MobiDB-lite"/>
    </source>
</evidence>
<dbReference type="Proteomes" id="UP000267003">
    <property type="component" value="Unassembled WGS sequence"/>
</dbReference>
<dbReference type="RefSeq" id="WP_120555319.1">
    <property type="nucleotide sequence ID" value="NZ_RAWK01000053.1"/>
</dbReference>